<dbReference type="PANTHER" id="PTHR22538:SF0">
    <property type="entry name" value="CILIA- AND FLAGELLA-ASSOCIATED PROTEIN 74"/>
    <property type="match status" value="1"/>
</dbReference>
<proteinExistence type="predicted"/>
<comment type="caution">
    <text evidence="1">The sequence shown here is derived from an EMBL/GenBank/DDBJ whole genome shotgun (WGS) entry which is preliminary data.</text>
</comment>
<gene>
    <name evidence="1" type="ORF">CVLEPA_LOCUS16147</name>
</gene>
<dbReference type="EMBL" id="CAWYQH010000098">
    <property type="protein sequence ID" value="CAK8684978.1"/>
    <property type="molecule type" value="Genomic_DNA"/>
</dbReference>
<protein>
    <submittedName>
        <fullName evidence="1">Uncharacterized protein</fullName>
    </submittedName>
</protein>
<dbReference type="Proteomes" id="UP001642483">
    <property type="component" value="Unassembled WGS sequence"/>
</dbReference>
<name>A0ABP0G259_CLALP</name>
<sequence>MMYLDGYDPLVVSVESLTADGNNLNLESEEELQTQSVLMKFRSKVSEDGFVSVSRDLLVGCIRTNAFVGRKSGEWIVENAQKGFSIEPMKSSVEVGSSKPITFTWTPPSDHDPNVLLLTSVLLTLKGDVPMIFDVMLSGLVAFK</sequence>
<evidence type="ECO:0000313" key="1">
    <source>
        <dbReference type="EMBL" id="CAK8684978.1"/>
    </source>
</evidence>
<evidence type="ECO:0000313" key="2">
    <source>
        <dbReference type="Proteomes" id="UP001642483"/>
    </source>
</evidence>
<keyword evidence="2" id="KW-1185">Reference proteome</keyword>
<organism evidence="1 2">
    <name type="scientific">Clavelina lepadiformis</name>
    <name type="common">Light-bulb sea squirt</name>
    <name type="synonym">Ascidia lepadiformis</name>
    <dbReference type="NCBI Taxonomy" id="159417"/>
    <lineage>
        <taxon>Eukaryota</taxon>
        <taxon>Metazoa</taxon>
        <taxon>Chordata</taxon>
        <taxon>Tunicata</taxon>
        <taxon>Ascidiacea</taxon>
        <taxon>Aplousobranchia</taxon>
        <taxon>Clavelinidae</taxon>
        <taxon>Clavelina</taxon>
    </lineage>
</organism>
<accession>A0ABP0G259</accession>
<reference evidence="1 2" key="1">
    <citation type="submission" date="2024-02" db="EMBL/GenBank/DDBJ databases">
        <authorList>
            <person name="Daric V."/>
            <person name="Darras S."/>
        </authorList>
    </citation>
    <scope>NUCLEOTIDE SEQUENCE [LARGE SCALE GENOMIC DNA]</scope>
</reference>
<dbReference type="PANTHER" id="PTHR22538">
    <property type="entry name" value="CILIA- AND FLAGELLA-ASSOCIATED PROTEIN 74"/>
    <property type="match status" value="1"/>
</dbReference>